<dbReference type="EMBL" id="GL636525">
    <property type="protein sequence ID" value="EFW13303.1"/>
    <property type="molecule type" value="Genomic_DNA"/>
</dbReference>
<sequence>MKDRVCPEALSANSHNALKHVRCYQAGETQYSPEENSATRYSANTLQANKMDPSQRLNPWPPLLRKRASTGALREDKEPNKRERSDQTEEELSLREVLNKMRRKGPNYIQQPPRQVRRSYCCGCKEDTRNNGECNECGHELISCAECVYETTKKREDAKLKKLGETEQGIKRGVQIEAP</sequence>
<reference evidence="3" key="2">
    <citation type="submission" date="2010-03" db="EMBL/GenBank/DDBJ databases">
        <title>The genome sequence of Coccidioides posadasii strain Silveira.</title>
        <authorList>
            <consortium name="The Broad Institute Genome Sequencing Center for Infectious Disease"/>
            <person name="Neafsey D."/>
            <person name="Orbach M."/>
            <person name="Henn M.R."/>
            <person name="Cole G.T."/>
            <person name="Galgiani J."/>
            <person name="Gardner M.J."/>
            <person name="Kirkland T.N."/>
            <person name="Taylor J.W."/>
            <person name="Young S.K."/>
            <person name="Zeng Q."/>
            <person name="Koehrsen M."/>
            <person name="Alvarado L."/>
            <person name="Berlin A."/>
            <person name="Borenstein D."/>
            <person name="Chapman S.B."/>
            <person name="Chen Z."/>
            <person name="Engels R."/>
            <person name="Freedman E."/>
            <person name="Gellesch M."/>
            <person name="Goldberg J."/>
            <person name="Griggs A."/>
            <person name="Gujja S."/>
            <person name="Heilman E."/>
            <person name="Heiman D."/>
            <person name="Howarth C."/>
            <person name="Jen D."/>
            <person name="Larson L."/>
            <person name="Mehta T."/>
            <person name="Neiman D."/>
            <person name="Park D."/>
            <person name="Pearson M."/>
            <person name="Richards J."/>
            <person name="Roberts A."/>
            <person name="Saif S."/>
            <person name="Shea T."/>
            <person name="Shenoy N."/>
            <person name="Sisk P."/>
            <person name="Stolte C."/>
            <person name="Sykes S."/>
            <person name="Walk T."/>
            <person name="White J."/>
            <person name="Yandava C."/>
            <person name="Haas B."/>
            <person name="Nusbaum C."/>
            <person name="Birren B."/>
        </authorList>
    </citation>
    <scope>NUCLEOTIDE SEQUENCE [LARGE SCALE GENOMIC DNA]</scope>
    <source>
        <strain evidence="3">RMSCC 757 / Silveira</strain>
    </source>
</reference>
<evidence type="ECO:0000313" key="2">
    <source>
        <dbReference type="EMBL" id="EFW13303.1"/>
    </source>
</evidence>
<feature type="compositionally biased region" description="Polar residues" evidence="1">
    <location>
        <begin position="30"/>
        <end position="48"/>
    </location>
</feature>
<protein>
    <submittedName>
        <fullName evidence="2">Predicted protein</fullName>
    </submittedName>
</protein>
<organism evidence="3">
    <name type="scientific">Coccidioides posadasii (strain RMSCC 757 / Silveira)</name>
    <name type="common">Valley fever fungus</name>
    <dbReference type="NCBI Taxonomy" id="443226"/>
    <lineage>
        <taxon>Eukaryota</taxon>
        <taxon>Fungi</taxon>
        <taxon>Dikarya</taxon>
        <taxon>Ascomycota</taxon>
        <taxon>Pezizomycotina</taxon>
        <taxon>Eurotiomycetes</taxon>
        <taxon>Eurotiomycetidae</taxon>
        <taxon>Onygenales</taxon>
        <taxon>Onygenaceae</taxon>
        <taxon>Coccidioides</taxon>
    </lineage>
</organism>
<keyword evidence="3" id="KW-1185">Reference proteome</keyword>
<dbReference type="VEuPathDB" id="FungiDB:CPSG_10114"/>
<feature type="compositionally biased region" description="Basic and acidic residues" evidence="1">
    <location>
        <begin position="73"/>
        <end position="92"/>
    </location>
</feature>
<reference evidence="3" key="1">
    <citation type="journal article" date="2010" name="Genome Res.">
        <title>Population genomic sequencing of Coccidioides fungi reveals recent hybridization and transposon control.</title>
        <authorList>
            <person name="Neafsey D.E."/>
            <person name="Barker B.M."/>
            <person name="Sharpton T.J."/>
            <person name="Stajich J.E."/>
            <person name="Park D.J."/>
            <person name="Whiston E."/>
            <person name="Hung C.-Y."/>
            <person name="McMahan C."/>
            <person name="White J."/>
            <person name="Sykes S."/>
            <person name="Heiman D."/>
            <person name="Young S."/>
            <person name="Zeng Q."/>
            <person name="Abouelleil A."/>
            <person name="Aftuck L."/>
            <person name="Bessette D."/>
            <person name="Brown A."/>
            <person name="FitzGerald M."/>
            <person name="Lui A."/>
            <person name="Macdonald J.P."/>
            <person name="Priest M."/>
            <person name="Orbach M.J."/>
            <person name="Galgiani J.N."/>
            <person name="Kirkland T.N."/>
            <person name="Cole G.T."/>
            <person name="Birren B.W."/>
            <person name="Henn M.R."/>
            <person name="Taylor J.W."/>
            <person name="Rounsley S.D."/>
        </authorList>
    </citation>
    <scope>NUCLEOTIDE SEQUENCE [LARGE SCALE GENOMIC DNA]</scope>
    <source>
        <strain evidence="3">RMSCC 757 / Silveira</strain>
    </source>
</reference>
<gene>
    <name evidence="2" type="ORF">CPSG_10114</name>
</gene>
<evidence type="ECO:0000256" key="1">
    <source>
        <dbReference type="SAM" id="MobiDB-lite"/>
    </source>
</evidence>
<name>E9DJW5_COCPS</name>
<evidence type="ECO:0000313" key="3">
    <source>
        <dbReference type="Proteomes" id="UP000002497"/>
    </source>
</evidence>
<dbReference type="HOGENOM" id="CLU_1503317_0_0_1"/>
<dbReference type="Proteomes" id="UP000002497">
    <property type="component" value="Unassembled WGS sequence"/>
</dbReference>
<feature type="region of interest" description="Disordered" evidence="1">
    <location>
        <begin position="30"/>
        <end position="92"/>
    </location>
</feature>
<proteinExistence type="predicted"/>
<dbReference type="VEuPathDB" id="FungiDB:D8B26_005410"/>
<dbReference type="AlphaFoldDB" id="E9DJW5"/>
<accession>E9DJW5</accession>